<proteinExistence type="inferred from homology"/>
<comment type="subcellular location">
    <subcellularLocation>
        <location evidence="1">Cell membrane</location>
        <topology evidence="1">Multi-pass membrane protein</topology>
    </subcellularLocation>
</comment>
<dbReference type="InterPro" id="IPR045863">
    <property type="entry name" value="CorA_TM1_TM2"/>
</dbReference>
<dbReference type="SUPFAM" id="SSF144083">
    <property type="entry name" value="Magnesium transport protein CorA, transmembrane region"/>
    <property type="match status" value="1"/>
</dbReference>
<evidence type="ECO:0000256" key="7">
    <source>
        <dbReference type="ARBA" id="ARBA00023136"/>
    </source>
</evidence>
<dbReference type="Proteomes" id="UP001465976">
    <property type="component" value="Unassembled WGS sequence"/>
</dbReference>
<feature type="non-terminal residue" evidence="9">
    <location>
        <position position="1"/>
    </location>
</feature>
<sequence length="492" mass="56765">VKRSRIEKAIIDPIINEKPCKIYAADVDNNGYFSNAGEREVTVETTDEFWQAVIHEEVGLIVFSRWQRPDNLRVRALFVENMTGPVLQMLGTRYNIEPFFFSSSLSWIPSRFQEEVRPNKGDHITITLTFLRTMDTFLSGSSAGSVTVTGNPAWNGDGCYLVLDLLAVHLIRNTEGNTIISYHQPSPTPETNSTSAQYLHERIRFAGQSVYWQNIFQRSPDPTFVLLTFIWHAMYAWDEALEVLYNHICWMETQVLSTSNMRITRGLHIIRAHLLHYTSLLEDFRKAVYFVLNTNNPAMDAESEETRDFSKTLLEKECHNLLSEIDRLEMGRRMQDKRLKNVMNLVFSTVNIGDSRRMQDLTEAAVRDSAAMKQIAYLSMVFLPASFVAALFGMNVHEIAPDTKQSLPHYFAVAMPLTGATIWLVMTFQSKYLLSHRQTTFWQRLLWPYLLFKELFWARWSGHDRIGQGMEMRGLGEDMPTFSPRNSDIKVE</sequence>
<dbReference type="PANTHER" id="PTHR46494:SF1">
    <property type="entry name" value="CORA FAMILY METAL ION TRANSPORTER (EUROFUNG)"/>
    <property type="match status" value="1"/>
</dbReference>
<keyword evidence="6 8" id="KW-1133">Transmembrane helix</keyword>
<organism evidence="9 10">
    <name type="scientific">Marasmius crinis-equi</name>
    <dbReference type="NCBI Taxonomy" id="585013"/>
    <lineage>
        <taxon>Eukaryota</taxon>
        <taxon>Fungi</taxon>
        <taxon>Dikarya</taxon>
        <taxon>Basidiomycota</taxon>
        <taxon>Agaricomycotina</taxon>
        <taxon>Agaricomycetes</taxon>
        <taxon>Agaricomycetidae</taxon>
        <taxon>Agaricales</taxon>
        <taxon>Marasmiineae</taxon>
        <taxon>Marasmiaceae</taxon>
        <taxon>Marasmius</taxon>
    </lineage>
</organism>
<evidence type="ECO:0000256" key="4">
    <source>
        <dbReference type="ARBA" id="ARBA00022475"/>
    </source>
</evidence>
<evidence type="ECO:0000313" key="9">
    <source>
        <dbReference type="EMBL" id="KAL0563537.1"/>
    </source>
</evidence>
<comment type="similarity">
    <text evidence="2">Belongs to the CorA metal ion transporter (MIT) (TC 1.A.35) family.</text>
</comment>
<dbReference type="Gene3D" id="1.20.58.340">
    <property type="entry name" value="Magnesium transport protein CorA, transmembrane region"/>
    <property type="match status" value="1"/>
</dbReference>
<evidence type="ECO:0000256" key="3">
    <source>
        <dbReference type="ARBA" id="ARBA00022448"/>
    </source>
</evidence>
<evidence type="ECO:0000256" key="2">
    <source>
        <dbReference type="ARBA" id="ARBA00009765"/>
    </source>
</evidence>
<dbReference type="InterPro" id="IPR045861">
    <property type="entry name" value="CorA_cytoplasmic_dom"/>
</dbReference>
<keyword evidence="3" id="KW-0813">Transport</keyword>
<comment type="caution">
    <text evidence="9">The sequence shown here is derived from an EMBL/GenBank/DDBJ whole genome shotgun (WGS) entry which is preliminary data.</text>
</comment>
<feature type="transmembrane region" description="Helical" evidence="8">
    <location>
        <begin position="375"/>
        <end position="395"/>
    </location>
</feature>
<evidence type="ECO:0000256" key="6">
    <source>
        <dbReference type="ARBA" id="ARBA00022989"/>
    </source>
</evidence>
<dbReference type="InterPro" id="IPR002523">
    <property type="entry name" value="MgTranspt_CorA/ZnTranspt_ZntB"/>
</dbReference>
<name>A0ABR3EKY0_9AGAR</name>
<evidence type="ECO:0008006" key="11">
    <source>
        <dbReference type="Google" id="ProtNLM"/>
    </source>
</evidence>
<evidence type="ECO:0000256" key="1">
    <source>
        <dbReference type="ARBA" id="ARBA00004651"/>
    </source>
</evidence>
<gene>
    <name evidence="9" type="ORF">V5O48_018530</name>
</gene>
<dbReference type="SUPFAM" id="SSF143865">
    <property type="entry name" value="CorA soluble domain-like"/>
    <property type="match status" value="1"/>
</dbReference>
<dbReference type="PANTHER" id="PTHR46494">
    <property type="entry name" value="CORA FAMILY METAL ION TRANSPORTER (EUROFUNG)"/>
    <property type="match status" value="1"/>
</dbReference>
<accession>A0ABR3EKY0</accession>
<evidence type="ECO:0000256" key="5">
    <source>
        <dbReference type="ARBA" id="ARBA00022692"/>
    </source>
</evidence>
<dbReference type="Pfam" id="PF01544">
    <property type="entry name" value="CorA"/>
    <property type="match status" value="1"/>
</dbReference>
<protein>
    <recommendedName>
        <fullName evidence="11">Mg2+ transporter protein, CorA-like/Zinc transport protein ZntB</fullName>
    </recommendedName>
</protein>
<keyword evidence="4" id="KW-1003">Cell membrane</keyword>
<reference evidence="9 10" key="1">
    <citation type="submission" date="2024-02" db="EMBL/GenBank/DDBJ databases">
        <title>A draft genome for the cacao thread blight pathogen Marasmius crinis-equi.</title>
        <authorList>
            <person name="Cohen S.P."/>
            <person name="Baruah I.K."/>
            <person name="Amoako-Attah I."/>
            <person name="Bukari Y."/>
            <person name="Meinhardt L.W."/>
            <person name="Bailey B.A."/>
        </authorList>
    </citation>
    <scope>NUCLEOTIDE SEQUENCE [LARGE SCALE GENOMIC DNA]</scope>
    <source>
        <strain evidence="9 10">GH-76</strain>
    </source>
</reference>
<evidence type="ECO:0000313" key="10">
    <source>
        <dbReference type="Proteomes" id="UP001465976"/>
    </source>
</evidence>
<keyword evidence="10" id="KW-1185">Reference proteome</keyword>
<evidence type="ECO:0000256" key="8">
    <source>
        <dbReference type="SAM" id="Phobius"/>
    </source>
</evidence>
<keyword evidence="5 8" id="KW-0812">Transmembrane</keyword>
<feature type="transmembrane region" description="Helical" evidence="8">
    <location>
        <begin position="407"/>
        <end position="428"/>
    </location>
</feature>
<dbReference type="EMBL" id="JBAHYK010003409">
    <property type="protein sequence ID" value="KAL0563537.1"/>
    <property type="molecule type" value="Genomic_DNA"/>
</dbReference>
<keyword evidence="7 8" id="KW-0472">Membrane</keyword>